<feature type="domain" description="Mandelate racemase/muconate lactonizing enzyme C-terminal" evidence="2">
    <location>
        <begin position="135"/>
        <end position="228"/>
    </location>
</feature>
<sequence length="329" mass="37262">MLIWRIEVLHLKLKYTWKIARNATDEKINFMVQVTDGTFNGFGEAAPNSRYNETPELLLQQYQELLVAGLAAVTSMEALLDLLAENPPANSLRFAIESAYLHYFCQHKGLAVHELLGQKPPKQQTTCFSLPIMDPDEVQDFILDNNLQRFRCLKVKVNKEQAMALVEQVLEVTDKPIVIDGNESWEDPYELLNFLNRLDSKRILFIEQPMPAALADAYMQLKDITPIPFVADESVTDNADFELLKLQFHGVNLKLMKAGGYLNTVRLLKEARTHGLMAMIGCMVETSLGIWSAMQLSASFDFADLDGFLIVEDEPFGLVREQDGFLSLK</sequence>
<dbReference type="EMBL" id="QMDV01000003">
    <property type="protein sequence ID" value="RAU82350.1"/>
    <property type="molecule type" value="Genomic_DNA"/>
</dbReference>
<evidence type="ECO:0000259" key="2">
    <source>
        <dbReference type="SMART" id="SM00922"/>
    </source>
</evidence>
<proteinExistence type="predicted"/>
<dbReference type="SUPFAM" id="SSF54826">
    <property type="entry name" value="Enolase N-terminal domain-like"/>
    <property type="match status" value="1"/>
</dbReference>
<dbReference type="Pfam" id="PF13378">
    <property type="entry name" value="MR_MLE_C"/>
    <property type="match status" value="1"/>
</dbReference>
<name>A0A364RDB8_9BACT</name>
<keyword evidence="1" id="KW-0479">Metal-binding</keyword>
<dbReference type="PANTHER" id="PTHR48073:SF2">
    <property type="entry name" value="O-SUCCINYLBENZOATE SYNTHASE"/>
    <property type="match status" value="1"/>
</dbReference>
<accession>A0A364RDB8</accession>
<reference evidence="3 4" key="2">
    <citation type="submission" date="2018-07" db="EMBL/GenBank/DDBJ databases">
        <title>Pontibacter sp. 2b14 genomic sequence and assembly.</title>
        <authorList>
            <person name="Du Z.-J."/>
        </authorList>
    </citation>
    <scope>NUCLEOTIDE SEQUENCE [LARGE SCALE GENOMIC DNA]</scope>
    <source>
        <strain evidence="3 4">2b14</strain>
    </source>
</reference>
<dbReference type="PANTHER" id="PTHR48073">
    <property type="entry name" value="O-SUCCINYLBENZOATE SYNTHASE-RELATED"/>
    <property type="match status" value="1"/>
</dbReference>
<dbReference type="RefSeq" id="WP_112305943.1">
    <property type="nucleotide sequence ID" value="NZ_QMDV01000003.1"/>
</dbReference>
<organism evidence="3 4">
    <name type="scientific">Pontibacter arcticus</name>
    <dbReference type="NCBI Taxonomy" id="2080288"/>
    <lineage>
        <taxon>Bacteria</taxon>
        <taxon>Pseudomonadati</taxon>
        <taxon>Bacteroidota</taxon>
        <taxon>Cytophagia</taxon>
        <taxon>Cytophagales</taxon>
        <taxon>Hymenobacteraceae</taxon>
        <taxon>Pontibacter</taxon>
    </lineage>
</organism>
<dbReference type="AlphaFoldDB" id="A0A364RDB8"/>
<reference evidence="3 4" key="1">
    <citation type="submission" date="2018-06" db="EMBL/GenBank/DDBJ databases">
        <authorList>
            <person name="Liu Z.-W."/>
        </authorList>
    </citation>
    <scope>NUCLEOTIDE SEQUENCE [LARGE SCALE GENOMIC DNA]</scope>
    <source>
        <strain evidence="3 4">2b14</strain>
    </source>
</reference>
<gene>
    <name evidence="3" type="ORF">DP923_11220</name>
</gene>
<evidence type="ECO:0000313" key="4">
    <source>
        <dbReference type="Proteomes" id="UP000251692"/>
    </source>
</evidence>
<dbReference type="InterPro" id="IPR029017">
    <property type="entry name" value="Enolase-like_N"/>
</dbReference>
<comment type="caution">
    <text evidence="3">The sequence shown here is derived from an EMBL/GenBank/DDBJ whole genome shotgun (WGS) entry which is preliminary data.</text>
</comment>
<dbReference type="InterPro" id="IPR029065">
    <property type="entry name" value="Enolase_C-like"/>
</dbReference>
<dbReference type="SUPFAM" id="SSF51604">
    <property type="entry name" value="Enolase C-terminal domain-like"/>
    <property type="match status" value="1"/>
</dbReference>
<dbReference type="GO" id="GO:0046872">
    <property type="term" value="F:metal ion binding"/>
    <property type="evidence" value="ECO:0007669"/>
    <property type="project" value="UniProtKB-KW"/>
</dbReference>
<dbReference type="Gene3D" id="3.30.390.10">
    <property type="entry name" value="Enolase-like, N-terminal domain"/>
    <property type="match status" value="1"/>
</dbReference>
<dbReference type="OrthoDB" id="9775391at2"/>
<dbReference type="Gene3D" id="3.20.20.120">
    <property type="entry name" value="Enolase-like C-terminal domain"/>
    <property type="match status" value="1"/>
</dbReference>
<dbReference type="SMART" id="SM00922">
    <property type="entry name" value="MR_MLE"/>
    <property type="match status" value="1"/>
</dbReference>
<dbReference type="InterPro" id="IPR013342">
    <property type="entry name" value="Mandelate_racemase_C"/>
</dbReference>
<protein>
    <submittedName>
        <fullName evidence="3">Dipeptide epimerase</fullName>
    </submittedName>
</protein>
<evidence type="ECO:0000256" key="1">
    <source>
        <dbReference type="ARBA" id="ARBA00022723"/>
    </source>
</evidence>
<dbReference type="GO" id="GO:0016854">
    <property type="term" value="F:racemase and epimerase activity"/>
    <property type="evidence" value="ECO:0007669"/>
    <property type="project" value="UniProtKB-ARBA"/>
</dbReference>
<keyword evidence="4" id="KW-1185">Reference proteome</keyword>
<dbReference type="Proteomes" id="UP000251692">
    <property type="component" value="Unassembled WGS sequence"/>
</dbReference>
<evidence type="ECO:0000313" key="3">
    <source>
        <dbReference type="EMBL" id="RAU82350.1"/>
    </source>
</evidence>
<dbReference type="InterPro" id="IPR036849">
    <property type="entry name" value="Enolase-like_C_sf"/>
</dbReference>